<organism evidence="15 16">
    <name type="scientific">Tissierella simiarum</name>
    <dbReference type="NCBI Taxonomy" id="2841534"/>
    <lineage>
        <taxon>Bacteria</taxon>
        <taxon>Bacillati</taxon>
        <taxon>Bacillota</taxon>
        <taxon>Tissierellia</taxon>
        <taxon>Tissierellales</taxon>
        <taxon>Tissierellaceae</taxon>
        <taxon>Tissierella</taxon>
    </lineage>
</organism>
<dbReference type="PIRSF" id="PIRSF039102">
    <property type="entry name" value="Ddl/VanB"/>
    <property type="match status" value="1"/>
</dbReference>
<dbReference type="PROSITE" id="PS50975">
    <property type="entry name" value="ATP_GRASP"/>
    <property type="match status" value="1"/>
</dbReference>
<evidence type="ECO:0000256" key="8">
    <source>
        <dbReference type="ARBA" id="ARBA00022842"/>
    </source>
</evidence>
<reference evidence="15 16" key="1">
    <citation type="submission" date="2021-06" db="EMBL/GenBank/DDBJ databases">
        <authorList>
            <person name="Sun Q."/>
            <person name="Li D."/>
        </authorList>
    </citation>
    <scope>NUCLEOTIDE SEQUENCE [LARGE SCALE GENOMIC DNA]</scope>
    <source>
        <strain evidence="15 16">MSJ-40</strain>
    </source>
</reference>
<comment type="subcellular location">
    <subcellularLocation>
        <location evidence="12">Cytoplasm</location>
    </subcellularLocation>
</comment>
<evidence type="ECO:0000256" key="3">
    <source>
        <dbReference type="ARBA" id="ARBA00010871"/>
    </source>
</evidence>
<accession>A0ABS6E4Q6</accession>
<dbReference type="HAMAP" id="MF_00047">
    <property type="entry name" value="Dala_Dala_lig"/>
    <property type="match status" value="1"/>
</dbReference>
<comment type="caution">
    <text evidence="15">The sequence shown here is derived from an EMBL/GenBank/DDBJ whole genome shotgun (WGS) entry which is preliminary data.</text>
</comment>
<evidence type="ECO:0000256" key="9">
    <source>
        <dbReference type="ARBA" id="ARBA00022960"/>
    </source>
</evidence>
<comment type="cofactor">
    <cofactor evidence="2">
        <name>Mg(2+)</name>
        <dbReference type="ChEBI" id="CHEBI:18420"/>
    </cofactor>
</comment>
<evidence type="ECO:0000256" key="7">
    <source>
        <dbReference type="ARBA" id="ARBA00022840"/>
    </source>
</evidence>
<keyword evidence="16" id="KW-1185">Reference proteome</keyword>
<evidence type="ECO:0000313" key="16">
    <source>
        <dbReference type="Proteomes" id="UP000749471"/>
    </source>
</evidence>
<dbReference type="InterPro" id="IPR005905">
    <property type="entry name" value="D_ala_D_ala"/>
</dbReference>
<keyword evidence="6 13" id="KW-0547">Nucleotide-binding</keyword>
<evidence type="ECO:0000259" key="14">
    <source>
        <dbReference type="PROSITE" id="PS50975"/>
    </source>
</evidence>
<sequence>MKEVFYVKKKVAVIFGGRSVEHEVSVITGMQVIENIDKTKYEVVPIYINKDGKWLTGNSLMEFKSFKENNLKDLKEIILSPNHGDKNIYAHPESLGLFGKKIIDKIDIVFPTIHGTNGEDGTIQGLFELMNIPYVGGGVLASSVGMDKILMKDVFKANNLPIVDYTWFYRSRWENNKDDIIKNIEEKLEYPLFVKPANLGSSIGISKAKDRESLIKASEVAIEYDRKIIVEKSVENPREINCAVMGYDEEIITSLCEEPLGWEEILTFEDKYVKSNAKGGKSSGERRIIPADIEENIRIQIETIAKEAFISIDGRGTSRIDFLLDENNKVYINEINTLPGSVAFYLWEGKGYPFKKLINELIDIAIKIHEEKNENMYSYDANLFNRIQYGGKVRAK</sequence>
<keyword evidence="9 12" id="KW-0133">Cell shape</keyword>
<keyword evidence="8" id="KW-0460">Magnesium</keyword>
<evidence type="ECO:0000256" key="6">
    <source>
        <dbReference type="ARBA" id="ARBA00022741"/>
    </source>
</evidence>
<dbReference type="NCBIfam" id="TIGR01205">
    <property type="entry name" value="D_ala_D_alaTIGR"/>
    <property type="match status" value="1"/>
</dbReference>
<proteinExistence type="inferred from homology"/>
<comment type="function">
    <text evidence="12">Cell wall formation.</text>
</comment>
<dbReference type="InterPro" id="IPR000291">
    <property type="entry name" value="D-Ala_lig_Van_CS"/>
</dbReference>
<keyword evidence="5" id="KW-0479">Metal-binding</keyword>
<dbReference type="InterPro" id="IPR011095">
    <property type="entry name" value="Dala_Dala_lig_C"/>
</dbReference>
<keyword evidence="7 13" id="KW-0067">ATP-binding</keyword>
<dbReference type="PROSITE" id="PS00843">
    <property type="entry name" value="DALA_DALA_LIGASE_1"/>
    <property type="match status" value="1"/>
</dbReference>
<comment type="cofactor">
    <cofactor evidence="1">
        <name>Mn(2+)</name>
        <dbReference type="ChEBI" id="CHEBI:29035"/>
    </cofactor>
</comment>
<dbReference type="EMBL" id="JAHLPM010000005">
    <property type="protein sequence ID" value="MBU5437898.1"/>
    <property type="molecule type" value="Genomic_DNA"/>
</dbReference>
<dbReference type="PROSITE" id="PS00844">
    <property type="entry name" value="DALA_DALA_LIGASE_2"/>
    <property type="match status" value="1"/>
</dbReference>
<dbReference type="EC" id="6.3.2.4" evidence="12"/>
<evidence type="ECO:0000256" key="1">
    <source>
        <dbReference type="ARBA" id="ARBA00001936"/>
    </source>
</evidence>
<dbReference type="GO" id="GO:0016874">
    <property type="term" value="F:ligase activity"/>
    <property type="evidence" value="ECO:0007669"/>
    <property type="project" value="UniProtKB-KW"/>
</dbReference>
<dbReference type="NCBIfam" id="NF002528">
    <property type="entry name" value="PRK01966.1-4"/>
    <property type="match status" value="1"/>
</dbReference>
<dbReference type="Proteomes" id="UP000749471">
    <property type="component" value="Unassembled WGS sequence"/>
</dbReference>
<gene>
    <name evidence="12" type="primary">ddl</name>
    <name evidence="15" type="ORF">KQI42_07750</name>
</gene>
<evidence type="ECO:0000256" key="13">
    <source>
        <dbReference type="PROSITE-ProRule" id="PRU00409"/>
    </source>
</evidence>
<evidence type="ECO:0000256" key="2">
    <source>
        <dbReference type="ARBA" id="ARBA00001946"/>
    </source>
</evidence>
<keyword evidence="12" id="KW-0963">Cytoplasm</keyword>
<protein>
    <recommendedName>
        <fullName evidence="12">D-alanine--D-alanine ligase</fullName>
        <ecNumber evidence="12">6.3.2.4</ecNumber>
    </recommendedName>
    <alternativeName>
        <fullName evidence="12">D-Ala-D-Ala ligase</fullName>
    </alternativeName>
    <alternativeName>
        <fullName evidence="12">D-alanylalanine synthetase</fullName>
    </alternativeName>
</protein>
<evidence type="ECO:0000256" key="10">
    <source>
        <dbReference type="ARBA" id="ARBA00022984"/>
    </source>
</evidence>
<dbReference type="Pfam" id="PF01820">
    <property type="entry name" value="Dala_Dala_lig_N"/>
    <property type="match status" value="1"/>
</dbReference>
<dbReference type="PANTHER" id="PTHR23132:SF25">
    <property type="entry name" value="D-ALANINE--D-ALANINE LIGASE A"/>
    <property type="match status" value="1"/>
</dbReference>
<evidence type="ECO:0000256" key="12">
    <source>
        <dbReference type="HAMAP-Rule" id="MF_00047"/>
    </source>
</evidence>
<evidence type="ECO:0000256" key="4">
    <source>
        <dbReference type="ARBA" id="ARBA00022598"/>
    </source>
</evidence>
<comment type="similarity">
    <text evidence="3 12">Belongs to the D-alanine--D-alanine ligase family.</text>
</comment>
<keyword evidence="10 12" id="KW-0573">Peptidoglycan synthesis</keyword>
<comment type="catalytic activity">
    <reaction evidence="12">
        <text>2 D-alanine + ATP = D-alanyl-D-alanine + ADP + phosphate + H(+)</text>
        <dbReference type="Rhea" id="RHEA:11224"/>
        <dbReference type="ChEBI" id="CHEBI:15378"/>
        <dbReference type="ChEBI" id="CHEBI:30616"/>
        <dbReference type="ChEBI" id="CHEBI:43474"/>
        <dbReference type="ChEBI" id="CHEBI:57416"/>
        <dbReference type="ChEBI" id="CHEBI:57822"/>
        <dbReference type="ChEBI" id="CHEBI:456216"/>
        <dbReference type="EC" id="6.3.2.4"/>
    </reaction>
</comment>
<name>A0ABS6E4Q6_9FIRM</name>
<dbReference type="Pfam" id="PF07478">
    <property type="entry name" value="Dala_Dala_lig_C"/>
    <property type="match status" value="1"/>
</dbReference>
<keyword evidence="11" id="KW-0464">Manganese</keyword>
<evidence type="ECO:0000313" key="15">
    <source>
        <dbReference type="EMBL" id="MBU5437898.1"/>
    </source>
</evidence>
<evidence type="ECO:0000256" key="11">
    <source>
        <dbReference type="ARBA" id="ARBA00023211"/>
    </source>
</evidence>
<dbReference type="InterPro" id="IPR011127">
    <property type="entry name" value="Dala_Dala_lig_N"/>
</dbReference>
<dbReference type="PANTHER" id="PTHR23132">
    <property type="entry name" value="D-ALANINE--D-ALANINE LIGASE"/>
    <property type="match status" value="1"/>
</dbReference>
<dbReference type="InterPro" id="IPR011761">
    <property type="entry name" value="ATP-grasp"/>
</dbReference>
<keyword evidence="12" id="KW-0961">Cell wall biogenesis/degradation</keyword>
<feature type="domain" description="ATP-grasp" evidence="14">
    <location>
        <begin position="152"/>
        <end position="363"/>
    </location>
</feature>
<comment type="pathway">
    <text evidence="12">Cell wall biogenesis; peptidoglycan biosynthesis.</text>
</comment>
<evidence type="ECO:0000256" key="5">
    <source>
        <dbReference type="ARBA" id="ARBA00022723"/>
    </source>
</evidence>
<keyword evidence="4 12" id="KW-0436">Ligase</keyword>